<dbReference type="AlphaFoldDB" id="A0A835T994"/>
<feature type="region of interest" description="Disordered" evidence="1">
    <location>
        <begin position="774"/>
        <end position="857"/>
    </location>
</feature>
<evidence type="ECO:0000256" key="1">
    <source>
        <dbReference type="SAM" id="MobiDB-lite"/>
    </source>
</evidence>
<dbReference type="InterPro" id="IPR036770">
    <property type="entry name" value="Ankyrin_rpt-contain_sf"/>
</dbReference>
<feature type="compositionally biased region" description="Low complexity" evidence="1">
    <location>
        <begin position="785"/>
        <end position="799"/>
    </location>
</feature>
<keyword evidence="3" id="KW-1185">Reference proteome</keyword>
<dbReference type="PANTHER" id="PTHR12393">
    <property type="entry name" value="SPHINGOMYELIN PHOSPHODIESTERASE RELATED"/>
    <property type="match status" value="1"/>
</dbReference>
<dbReference type="Proteomes" id="UP000650467">
    <property type="component" value="Unassembled WGS sequence"/>
</dbReference>
<name>A0A835T994_CHLIN</name>
<dbReference type="GO" id="GO:0046513">
    <property type="term" value="P:ceramide biosynthetic process"/>
    <property type="evidence" value="ECO:0007669"/>
    <property type="project" value="TreeGrafter"/>
</dbReference>
<dbReference type="GO" id="GO:0005783">
    <property type="term" value="C:endoplasmic reticulum"/>
    <property type="evidence" value="ECO:0007669"/>
    <property type="project" value="TreeGrafter"/>
</dbReference>
<feature type="compositionally biased region" description="Low complexity" evidence="1">
    <location>
        <begin position="812"/>
        <end position="842"/>
    </location>
</feature>
<feature type="compositionally biased region" description="Low complexity" evidence="1">
    <location>
        <begin position="131"/>
        <end position="146"/>
    </location>
</feature>
<organism evidence="2 3">
    <name type="scientific">Chlamydomonas incerta</name>
    <dbReference type="NCBI Taxonomy" id="51695"/>
    <lineage>
        <taxon>Eukaryota</taxon>
        <taxon>Viridiplantae</taxon>
        <taxon>Chlorophyta</taxon>
        <taxon>core chlorophytes</taxon>
        <taxon>Chlorophyceae</taxon>
        <taxon>CS clade</taxon>
        <taxon>Chlamydomonadales</taxon>
        <taxon>Chlamydomonadaceae</taxon>
        <taxon>Chlamydomonas</taxon>
    </lineage>
</organism>
<dbReference type="SUPFAM" id="SSF48403">
    <property type="entry name" value="Ankyrin repeat"/>
    <property type="match status" value="1"/>
</dbReference>
<feature type="compositionally biased region" description="Low complexity" evidence="1">
    <location>
        <begin position="79"/>
        <end position="95"/>
    </location>
</feature>
<dbReference type="GO" id="GO:0071944">
    <property type="term" value="C:cell periphery"/>
    <property type="evidence" value="ECO:0007669"/>
    <property type="project" value="TreeGrafter"/>
</dbReference>
<evidence type="ECO:0000313" key="2">
    <source>
        <dbReference type="EMBL" id="KAG2434745.1"/>
    </source>
</evidence>
<dbReference type="GO" id="GO:0004620">
    <property type="term" value="F:phospholipase activity"/>
    <property type="evidence" value="ECO:0007669"/>
    <property type="project" value="TreeGrafter"/>
</dbReference>
<dbReference type="EMBL" id="JAEHOC010000016">
    <property type="protein sequence ID" value="KAG2434745.1"/>
    <property type="molecule type" value="Genomic_DNA"/>
</dbReference>
<sequence length="1076" mass="108610">MPDPARLWIPDLVCRYAAFLPLNEIPCTLRLVNKATASLFPLPRHTTIQPILPVPPHYFRRCWGAPALAAAAAAASTEPSPQLQQQLQQPALASAGSGGVAGQTRAVEPGNAGPGCAGAVALTAAAAGTAGQPDANAARPAAAPSAAEDHAGTCPPSVTRGEAAAASAPTAEPSEQLGDGAGAAGCAGVDHASLAPARSATAGAPTPQAAAAAAAAAVCAPASAAAGPLPRGVYAESCGGDLLWLTGRQRAMLLNATAASGVVENLEVLLDPRLVDFFPRSGGALTYAAAAGHADVLWLLRRRGFPWSHAALVGAVRNGDMELVRKALSDGCGRWGTLGTLSAAASCGQTAVYEFMLQKQRRVGWMDKPKFLMGLLEDVAYGCSLQQMKDILANPPPFRVDWEWMHVTAFAASSPTPDWREKVEWLEEQGHDKNVWAAERVVKLFGVDWRRAGGGAGALWGLGRGTVDVINPAAGYWGNPIRDDARVAAARIAAAQAASAAAAAAAARELAPRAGLRKASAAPLGGAEGAFSGAAAATERAGGSGGGAAAAAARGPLLQATTVHDEQDLYKDDLDDFEAYGSAGGGPASAAPPATASAASARPAAAPAATAAAAAPGAQEAIERLTWLRDRGYPIGQTAVREAAAAGNVAALQFLLTECGLGRRRGRAPGTPLGGGEGGAPQLLFQVEGAGGGGGGGGGGPNSFTGRQQRLAVREAVAKAAKAGHFACLKLLHQHGYPVASAAVLEAAVLSGRLQIIAWALKRLLLHATWRRAADGASGSGRGGAPRQAEAPAPDAAGGEAAGDGAGGGGEPAAAAPAGPTPAHAGAVAQGAPAGAAGAGPARPRPAPEDPKPRQHPLEAALGGRERAEHTGASLAINAVVAGGGQGLSVRLLDWLHARRLLSLRNPAVFTAAAGCGGRPALEWCAAHGCAWDGSALEEAARSGSVAVVEWLVAHGCPIGGDGVPYILAASASQAVTLRALRRLGVPWNPDGSTFTTAVRSTGNDGRTGGLPHVPVGVLGLRKLRDVGCPIDWAALKLMAKDKRPPPASLYEWRKDELSRFLNEPQSKALRKQARA</sequence>
<accession>A0A835T994</accession>
<dbReference type="GO" id="GO:0016020">
    <property type="term" value="C:membrane"/>
    <property type="evidence" value="ECO:0007669"/>
    <property type="project" value="TreeGrafter"/>
</dbReference>
<dbReference type="GO" id="GO:0030149">
    <property type="term" value="P:sphingolipid catabolic process"/>
    <property type="evidence" value="ECO:0007669"/>
    <property type="project" value="TreeGrafter"/>
</dbReference>
<comment type="caution">
    <text evidence="2">The sequence shown here is derived from an EMBL/GenBank/DDBJ whole genome shotgun (WGS) entry which is preliminary data.</text>
</comment>
<evidence type="ECO:0000313" key="3">
    <source>
        <dbReference type="Proteomes" id="UP000650467"/>
    </source>
</evidence>
<evidence type="ECO:0008006" key="4">
    <source>
        <dbReference type="Google" id="ProtNLM"/>
    </source>
</evidence>
<feature type="compositionally biased region" description="Low complexity" evidence="1">
    <location>
        <begin position="162"/>
        <end position="175"/>
    </location>
</feature>
<gene>
    <name evidence="2" type="ORF">HXX76_007633</name>
</gene>
<dbReference type="PANTHER" id="PTHR12393:SF6">
    <property type="entry name" value="SPHINGOMYELIN PHOSPHODIESTERASE 2"/>
    <property type="match status" value="1"/>
</dbReference>
<feature type="region of interest" description="Disordered" evidence="1">
    <location>
        <begin position="131"/>
        <end position="183"/>
    </location>
</feature>
<reference evidence="2" key="1">
    <citation type="journal article" date="2020" name="bioRxiv">
        <title>Comparative genomics of Chlamydomonas.</title>
        <authorList>
            <person name="Craig R.J."/>
            <person name="Hasan A.R."/>
            <person name="Ness R.W."/>
            <person name="Keightley P.D."/>
        </authorList>
    </citation>
    <scope>NUCLEOTIDE SEQUENCE</scope>
    <source>
        <strain evidence="2">SAG 7.73</strain>
    </source>
</reference>
<feature type="compositionally biased region" description="Basic and acidic residues" evidence="1">
    <location>
        <begin position="846"/>
        <end position="857"/>
    </location>
</feature>
<protein>
    <recommendedName>
        <fullName evidence="4">Ankyrin repeat domain-containing protein</fullName>
    </recommendedName>
</protein>
<feature type="compositionally biased region" description="Gly residues" evidence="1">
    <location>
        <begin position="800"/>
        <end position="811"/>
    </location>
</feature>
<dbReference type="OrthoDB" id="547560at2759"/>
<feature type="region of interest" description="Disordered" evidence="1">
    <location>
        <begin position="79"/>
        <end position="107"/>
    </location>
</feature>
<proteinExistence type="predicted"/>